<organism evidence="3 4">
    <name type="scientific">Pseudooceanicola pacificus</name>
    <dbReference type="NCBI Taxonomy" id="2676438"/>
    <lineage>
        <taxon>Bacteria</taxon>
        <taxon>Pseudomonadati</taxon>
        <taxon>Pseudomonadota</taxon>
        <taxon>Alphaproteobacteria</taxon>
        <taxon>Rhodobacterales</taxon>
        <taxon>Paracoccaceae</taxon>
        <taxon>Pseudooceanicola</taxon>
    </lineage>
</organism>
<dbReference type="EMBL" id="WNXQ01000004">
    <property type="protein sequence ID" value="MWB78349.1"/>
    <property type="molecule type" value="Genomic_DNA"/>
</dbReference>
<keyword evidence="2" id="KW-0479">Metal-binding</keyword>
<dbReference type="GO" id="GO:0004497">
    <property type="term" value="F:monooxygenase activity"/>
    <property type="evidence" value="ECO:0007669"/>
    <property type="project" value="UniProtKB-KW"/>
</dbReference>
<dbReference type="InterPro" id="IPR001128">
    <property type="entry name" value="Cyt_P450"/>
</dbReference>
<dbReference type="PRINTS" id="PR00359">
    <property type="entry name" value="BP450"/>
</dbReference>
<dbReference type="GO" id="GO:0020037">
    <property type="term" value="F:heme binding"/>
    <property type="evidence" value="ECO:0007669"/>
    <property type="project" value="InterPro"/>
</dbReference>
<proteinExistence type="inferred from homology"/>
<dbReference type="AlphaFoldDB" id="A0A844WFM6"/>
<dbReference type="Pfam" id="PF00067">
    <property type="entry name" value="p450"/>
    <property type="match status" value="1"/>
</dbReference>
<protein>
    <submittedName>
        <fullName evidence="3">Cytochrome P450</fullName>
    </submittedName>
</protein>
<keyword evidence="2" id="KW-0503">Monooxygenase</keyword>
<sequence length="392" mass="44274">MLDETVPITHIDPFEVEVIKNSNAIMGRELSPAPILWLEKYGTYITGRYDVTQALLKDWRSFTSTVKAFGNREYIRTLMVQEDPPDHSDHRKEMMKLFSPVALREYEAYFNQQAEIMADEIVARGEVDGIADIASRFVLKVFPDILGVVDMDRQMLLPWAELAFNSTVPGSPLYKENLERAGHTIQWFEEQMRRENVTPDGMAGQIYRLGDEGRLTPEEAAIMVIVVFSAGFDTSILAIGNGLKYLADNPDQWQMMRDNPKLVRTAFEETIRMDPPSRLLGRGVSEDMEFFGVDLRKGDRIATVLGVANRDPAAWEDPDRFMVDRKRVLGHTSFGMGIHACAGQALARMEFAAIVGALVRRVERIELTGACTRKVNNQASGWDHVPLRLHPG</sequence>
<comment type="caution">
    <text evidence="3">The sequence shown here is derived from an EMBL/GenBank/DDBJ whole genome shotgun (WGS) entry which is preliminary data.</text>
</comment>
<keyword evidence="2" id="KW-0560">Oxidoreductase</keyword>
<evidence type="ECO:0000256" key="1">
    <source>
        <dbReference type="ARBA" id="ARBA00010617"/>
    </source>
</evidence>
<dbReference type="GO" id="GO:0005506">
    <property type="term" value="F:iron ion binding"/>
    <property type="evidence" value="ECO:0007669"/>
    <property type="project" value="InterPro"/>
</dbReference>
<dbReference type="SUPFAM" id="SSF48264">
    <property type="entry name" value="Cytochrome P450"/>
    <property type="match status" value="1"/>
</dbReference>
<dbReference type="PANTHER" id="PTHR46696">
    <property type="entry name" value="P450, PUTATIVE (EUROFUNG)-RELATED"/>
    <property type="match status" value="1"/>
</dbReference>
<dbReference type="Proteomes" id="UP000443843">
    <property type="component" value="Unassembled WGS sequence"/>
</dbReference>
<dbReference type="InterPro" id="IPR017972">
    <property type="entry name" value="Cyt_P450_CS"/>
</dbReference>
<dbReference type="PANTHER" id="PTHR46696:SF1">
    <property type="entry name" value="CYTOCHROME P450 YJIB-RELATED"/>
    <property type="match status" value="1"/>
</dbReference>
<accession>A0A844WFM6</accession>
<keyword evidence="4" id="KW-1185">Reference proteome</keyword>
<name>A0A844WFM6_9RHOB</name>
<dbReference type="RefSeq" id="WP_160382606.1">
    <property type="nucleotide sequence ID" value="NZ_WNXQ01000004.1"/>
</dbReference>
<gene>
    <name evidence="3" type="ORF">GLS40_09955</name>
</gene>
<dbReference type="PROSITE" id="PS00086">
    <property type="entry name" value="CYTOCHROME_P450"/>
    <property type="match status" value="1"/>
</dbReference>
<dbReference type="InterPro" id="IPR002397">
    <property type="entry name" value="Cyt_P450_B"/>
</dbReference>
<dbReference type="InterPro" id="IPR036396">
    <property type="entry name" value="Cyt_P450_sf"/>
</dbReference>
<dbReference type="GO" id="GO:0016705">
    <property type="term" value="F:oxidoreductase activity, acting on paired donors, with incorporation or reduction of molecular oxygen"/>
    <property type="evidence" value="ECO:0007669"/>
    <property type="project" value="InterPro"/>
</dbReference>
<reference evidence="3 4" key="1">
    <citation type="submission" date="2019-11" db="EMBL/GenBank/DDBJ databases">
        <title>Pseudooceanicola pacifica sp. nov., isolated from deep-sea sediment of the Pacific Ocean.</title>
        <authorList>
            <person name="Lyu L."/>
        </authorList>
    </citation>
    <scope>NUCLEOTIDE SEQUENCE [LARGE SCALE GENOMIC DNA]</scope>
    <source>
        <strain evidence="3 4">216_PA32_1</strain>
    </source>
</reference>
<evidence type="ECO:0000313" key="3">
    <source>
        <dbReference type="EMBL" id="MWB78349.1"/>
    </source>
</evidence>
<keyword evidence="2" id="KW-0349">Heme</keyword>
<evidence type="ECO:0000313" key="4">
    <source>
        <dbReference type="Proteomes" id="UP000443843"/>
    </source>
</evidence>
<dbReference type="Gene3D" id="1.10.630.10">
    <property type="entry name" value="Cytochrome P450"/>
    <property type="match status" value="1"/>
</dbReference>
<evidence type="ECO:0000256" key="2">
    <source>
        <dbReference type="RuleBase" id="RU000461"/>
    </source>
</evidence>
<keyword evidence="2" id="KW-0408">Iron</keyword>
<comment type="similarity">
    <text evidence="1 2">Belongs to the cytochrome P450 family.</text>
</comment>